<sequence>MGVRKDCFCDCVANMKRNLREHFSMGQPGNFVLLLGNNGGFLGVGTITDIEHSKVVLQFPPTNGPRNAVNGGFPDITFEVSICAIGSIVSFDYGQMPEPLVLEQLRNRMMGL</sequence>
<organism evidence="1 2">
    <name type="scientific">Ammoniphilus oxalaticus</name>
    <dbReference type="NCBI Taxonomy" id="66863"/>
    <lineage>
        <taxon>Bacteria</taxon>
        <taxon>Bacillati</taxon>
        <taxon>Bacillota</taxon>
        <taxon>Bacilli</taxon>
        <taxon>Bacillales</taxon>
        <taxon>Paenibacillaceae</taxon>
        <taxon>Aneurinibacillus group</taxon>
        <taxon>Ammoniphilus</taxon>
    </lineage>
</organism>
<proteinExistence type="predicted"/>
<protein>
    <submittedName>
        <fullName evidence="1">Uncharacterized protein</fullName>
    </submittedName>
</protein>
<dbReference type="AlphaFoldDB" id="A0A419SKZ1"/>
<dbReference type="Proteomes" id="UP000284219">
    <property type="component" value="Unassembled WGS sequence"/>
</dbReference>
<name>A0A419SKZ1_9BACL</name>
<accession>A0A419SKZ1</accession>
<reference evidence="1 2" key="1">
    <citation type="submission" date="2016-08" db="EMBL/GenBank/DDBJ databases">
        <title>Novel Firmicute Genomes.</title>
        <authorList>
            <person name="Poppleton D.I."/>
            <person name="Gribaldo S."/>
        </authorList>
    </citation>
    <scope>NUCLEOTIDE SEQUENCE [LARGE SCALE GENOMIC DNA]</scope>
    <source>
        <strain evidence="1 2">RAOx-1</strain>
    </source>
</reference>
<gene>
    <name evidence="1" type="ORF">BEP19_09470</name>
</gene>
<dbReference type="EMBL" id="MCHY01000008">
    <property type="protein sequence ID" value="RKD24596.1"/>
    <property type="molecule type" value="Genomic_DNA"/>
</dbReference>
<evidence type="ECO:0000313" key="1">
    <source>
        <dbReference type="EMBL" id="RKD24596.1"/>
    </source>
</evidence>
<comment type="caution">
    <text evidence="1">The sequence shown here is derived from an EMBL/GenBank/DDBJ whole genome shotgun (WGS) entry which is preliminary data.</text>
</comment>
<keyword evidence="2" id="KW-1185">Reference proteome</keyword>
<dbReference type="RefSeq" id="WP_120189890.1">
    <property type="nucleotide sequence ID" value="NZ_MCHY01000008.1"/>
</dbReference>
<evidence type="ECO:0000313" key="2">
    <source>
        <dbReference type="Proteomes" id="UP000284219"/>
    </source>
</evidence>